<dbReference type="AlphaFoldDB" id="A0A918QT97"/>
<evidence type="ECO:0000313" key="1">
    <source>
        <dbReference type="EMBL" id="GGZ72199.1"/>
    </source>
</evidence>
<evidence type="ECO:0000313" key="2">
    <source>
        <dbReference type="Proteomes" id="UP000623010"/>
    </source>
</evidence>
<dbReference type="RefSeq" id="WP_229879197.1">
    <property type="nucleotide sequence ID" value="NZ_BMWH01000002.1"/>
</dbReference>
<reference evidence="1" key="1">
    <citation type="journal article" date="2014" name="Int. J. Syst. Evol. Microbiol.">
        <title>Complete genome sequence of Corynebacterium casei LMG S-19264T (=DSM 44701T), isolated from a smear-ripened cheese.</title>
        <authorList>
            <consortium name="US DOE Joint Genome Institute (JGI-PGF)"/>
            <person name="Walter F."/>
            <person name="Albersmeier A."/>
            <person name="Kalinowski J."/>
            <person name="Ruckert C."/>
        </authorList>
    </citation>
    <scope>NUCLEOTIDE SEQUENCE</scope>
    <source>
        <strain evidence="1">JCM 5016</strain>
    </source>
</reference>
<keyword evidence="1" id="KW-0449">Lipoprotein</keyword>
<sequence>MGALRRIRHLAHDRRRRLGRGPRALAVAGLAAAAVGGVAACDPGGLGSASVAYTTDQTATKELQRQHVTVRWLNCTASYGDRGGTATPSASERTVASVDCRGQTDDGRDITVTGKVTRAVEGACVRGDLTAEVGGRRVFHVSGLGDCGATTGPAYTPPVTYRPTGPGPTVTVTVTRTLWCKGDPTCWPVEGK</sequence>
<dbReference type="EMBL" id="BMWH01000002">
    <property type="protein sequence ID" value="GGZ72199.1"/>
    <property type="molecule type" value="Genomic_DNA"/>
</dbReference>
<name>A0A918QT97_9ACTN</name>
<comment type="caution">
    <text evidence="1">The sequence shown here is derived from an EMBL/GenBank/DDBJ whole genome shotgun (WGS) entry which is preliminary data.</text>
</comment>
<reference evidence="1" key="2">
    <citation type="submission" date="2020-09" db="EMBL/GenBank/DDBJ databases">
        <authorList>
            <person name="Sun Q."/>
            <person name="Ohkuma M."/>
        </authorList>
    </citation>
    <scope>NUCLEOTIDE SEQUENCE</scope>
    <source>
        <strain evidence="1">JCM 5016</strain>
    </source>
</reference>
<proteinExistence type="predicted"/>
<keyword evidence="2" id="KW-1185">Reference proteome</keyword>
<dbReference type="Proteomes" id="UP000623010">
    <property type="component" value="Unassembled WGS sequence"/>
</dbReference>
<protein>
    <submittedName>
        <fullName evidence="1">Lipoprotein</fullName>
    </submittedName>
</protein>
<organism evidence="1 2">
    <name type="scientific">Streptomyces echinoruber</name>
    <dbReference type="NCBI Taxonomy" id="68898"/>
    <lineage>
        <taxon>Bacteria</taxon>
        <taxon>Bacillati</taxon>
        <taxon>Actinomycetota</taxon>
        <taxon>Actinomycetes</taxon>
        <taxon>Kitasatosporales</taxon>
        <taxon>Streptomycetaceae</taxon>
        <taxon>Streptomyces</taxon>
    </lineage>
</organism>
<gene>
    <name evidence="1" type="ORF">GCM10010389_06830</name>
</gene>
<accession>A0A918QT97</accession>